<dbReference type="GO" id="GO:0000774">
    <property type="term" value="F:adenyl-nucleotide exchange factor activity"/>
    <property type="evidence" value="ECO:0007669"/>
    <property type="project" value="InterPro"/>
</dbReference>
<dbReference type="GO" id="GO:0042803">
    <property type="term" value="F:protein homodimerization activity"/>
    <property type="evidence" value="ECO:0007669"/>
    <property type="project" value="InterPro"/>
</dbReference>
<dbReference type="SUPFAM" id="SSF58014">
    <property type="entry name" value="Coiled-coil domain of nucleotide exchange factor GrpE"/>
    <property type="match status" value="1"/>
</dbReference>
<evidence type="ECO:0000256" key="2">
    <source>
        <dbReference type="ARBA" id="ARBA00023186"/>
    </source>
</evidence>
<proteinExistence type="inferred from homology"/>
<dbReference type="GO" id="GO:0006457">
    <property type="term" value="P:protein folding"/>
    <property type="evidence" value="ECO:0007669"/>
    <property type="project" value="InterPro"/>
</dbReference>
<feature type="compositionally biased region" description="Acidic residues" evidence="4">
    <location>
        <begin position="15"/>
        <end position="25"/>
    </location>
</feature>
<dbReference type="GO" id="GO:0051082">
    <property type="term" value="F:unfolded protein binding"/>
    <property type="evidence" value="ECO:0007669"/>
    <property type="project" value="TreeGrafter"/>
</dbReference>
<dbReference type="EMBL" id="CAFAAL010000209">
    <property type="protein sequence ID" value="CAB4818243.1"/>
    <property type="molecule type" value="Genomic_DNA"/>
</dbReference>
<dbReference type="PROSITE" id="PS01071">
    <property type="entry name" value="GRPE"/>
    <property type="match status" value="1"/>
</dbReference>
<dbReference type="InterPro" id="IPR009012">
    <property type="entry name" value="GrpE_head"/>
</dbReference>
<evidence type="ECO:0000313" key="6">
    <source>
        <dbReference type="EMBL" id="CAB4784833.1"/>
    </source>
</evidence>
<evidence type="ECO:0000256" key="4">
    <source>
        <dbReference type="SAM" id="MobiDB-lite"/>
    </source>
</evidence>
<gene>
    <name evidence="5" type="ORF">UFOPK2658_00692</name>
    <name evidence="6" type="ORF">UFOPK2880_01673</name>
    <name evidence="7" type="ORF">UFOPK3004_01687</name>
    <name evidence="8" type="ORF">UFOPK3304_01828</name>
    <name evidence="9" type="ORF">UFOPK3494_01643</name>
    <name evidence="10" type="ORF">UFOPK4134_01571</name>
</gene>
<keyword evidence="2" id="KW-0143">Chaperone</keyword>
<evidence type="ECO:0000313" key="8">
    <source>
        <dbReference type="EMBL" id="CAB4883032.1"/>
    </source>
</evidence>
<evidence type="ECO:0000313" key="9">
    <source>
        <dbReference type="EMBL" id="CAB4912910.1"/>
    </source>
</evidence>
<evidence type="ECO:0000313" key="5">
    <source>
        <dbReference type="EMBL" id="CAB4715967.1"/>
    </source>
</evidence>
<evidence type="ECO:0000313" key="10">
    <source>
        <dbReference type="EMBL" id="CAB5036096.1"/>
    </source>
</evidence>
<dbReference type="SUPFAM" id="SSF51064">
    <property type="entry name" value="Head domain of nucleotide exchange factor GrpE"/>
    <property type="match status" value="1"/>
</dbReference>
<dbReference type="EMBL" id="CAFBPS010000159">
    <property type="protein sequence ID" value="CAB5036096.1"/>
    <property type="molecule type" value="Genomic_DNA"/>
</dbReference>
<organism evidence="5">
    <name type="scientific">freshwater metagenome</name>
    <dbReference type="NCBI Taxonomy" id="449393"/>
    <lineage>
        <taxon>unclassified sequences</taxon>
        <taxon>metagenomes</taxon>
        <taxon>ecological metagenomes</taxon>
    </lineage>
</organism>
<dbReference type="CDD" id="cd00446">
    <property type="entry name" value="GrpE"/>
    <property type="match status" value="1"/>
</dbReference>
<dbReference type="HAMAP" id="MF_01151">
    <property type="entry name" value="GrpE"/>
    <property type="match status" value="1"/>
</dbReference>
<sequence>MTNEQDDVVGTSTTEAEDAVAVEEAESAVEHDVEALLAERDSFREIAQRLQADFENYRKRVATQTSDDIDRATGRIAESLLSVLDACEAAFVAHPTEIEPLFNLLLTELKKQGLEALDLNGQTFDPAKADAVIHEEGEGDGNGNTVVTDVLRTGYTWKGRVLRPAMVKVRG</sequence>
<dbReference type="Gene3D" id="2.30.22.10">
    <property type="entry name" value="Head domain of nucleotide exchange factor GrpE"/>
    <property type="match status" value="1"/>
</dbReference>
<evidence type="ECO:0000313" key="7">
    <source>
        <dbReference type="EMBL" id="CAB4818243.1"/>
    </source>
</evidence>
<dbReference type="InterPro" id="IPR000740">
    <property type="entry name" value="GrpE"/>
</dbReference>
<keyword evidence="3" id="KW-0175">Coiled coil</keyword>
<dbReference type="EMBL" id="CAFBLJ010000159">
    <property type="protein sequence ID" value="CAB4883032.1"/>
    <property type="molecule type" value="Genomic_DNA"/>
</dbReference>
<feature type="coiled-coil region" evidence="3">
    <location>
        <begin position="33"/>
        <end position="67"/>
    </location>
</feature>
<dbReference type="PANTHER" id="PTHR21237">
    <property type="entry name" value="GRPE PROTEIN"/>
    <property type="match status" value="1"/>
</dbReference>
<protein>
    <submittedName>
        <fullName evidence="5">Unannotated protein</fullName>
    </submittedName>
</protein>
<dbReference type="PRINTS" id="PR00773">
    <property type="entry name" value="GRPEPROTEIN"/>
</dbReference>
<dbReference type="EMBL" id="CAFBMF010000155">
    <property type="protein sequence ID" value="CAB4912910.1"/>
    <property type="molecule type" value="Genomic_DNA"/>
</dbReference>
<accession>A0A6J6QWY5</accession>
<dbReference type="Gene3D" id="3.90.20.20">
    <property type="match status" value="1"/>
</dbReference>
<reference evidence="5" key="1">
    <citation type="submission" date="2020-05" db="EMBL/GenBank/DDBJ databases">
        <authorList>
            <person name="Chiriac C."/>
            <person name="Salcher M."/>
            <person name="Ghai R."/>
            <person name="Kavagutti S V."/>
        </authorList>
    </citation>
    <scope>NUCLEOTIDE SEQUENCE</scope>
</reference>
<dbReference type="PANTHER" id="PTHR21237:SF23">
    <property type="entry name" value="GRPE PROTEIN HOMOLOG, MITOCHONDRIAL"/>
    <property type="match status" value="1"/>
</dbReference>
<dbReference type="Pfam" id="PF01025">
    <property type="entry name" value="GrpE"/>
    <property type="match status" value="1"/>
</dbReference>
<dbReference type="GO" id="GO:0051087">
    <property type="term" value="F:protein-folding chaperone binding"/>
    <property type="evidence" value="ECO:0007669"/>
    <property type="project" value="InterPro"/>
</dbReference>
<evidence type="ECO:0000256" key="1">
    <source>
        <dbReference type="ARBA" id="ARBA00009054"/>
    </source>
</evidence>
<dbReference type="EMBL" id="CAEZYH010000020">
    <property type="protein sequence ID" value="CAB4715967.1"/>
    <property type="molecule type" value="Genomic_DNA"/>
</dbReference>
<dbReference type="AlphaFoldDB" id="A0A6J6QWY5"/>
<evidence type="ECO:0000256" key="3">
    <source>
        <dbReference type="SAM" id="Coils"/>
    </source>
</evidence>
<dbReference type="EMBL" id="CAEZZP010000145">
    <property type="protein sequence ID" value="CAB4784833.1"/>
    <property type="molecule type" value="Genomic_DNA"/>
</dbReference>
<comment type="similarity">
    <text evidence="1">Belongs to the GrpE family.</text>
</comment>
<dbReference type="InterPro" id="IPR013805">
    <property type="entry name" value="GrpE_CC"/>
</dbReference>
<feature type="region of interest" description="Disordered" evidence="4">
    <location>
        <begin position="1"/>
        <end position="25"/>
    </location>
</feature>
<name>A0A6J6QWY5_9ZZZZ</name>